<dbReference type="EMBL" id="JASPKY010000881">
    <property type="protein sequence ID" value="KAK9680652.1"/>
    <property type="molecule type" value="Genomic_DNA"/>
</dbReference>
<proteinExistence type="predicted"/>
<accession>A0AAW1HVW7</accession>
<evidence type="ECO:0000259" key="2">
    <source>
        <dbReference type="Pfam" id="PF09524"/>
    </source>
</evidence>
<gene>
    <name evidence="3" type="ORF">QE152_g38910</name>
</gene>
<evidence type="ECO:0000313" key="3">
    <source>
        <dbReference type="EMBL" id="KAK9680652.1"/>
    </source>
</evidence>
<dbReference type="Proteomes" id="UP001458880">
    <property type="component" value="Unassembled WGS sequence"/>
</dbReference>
<organism evidence="3 4">
    <name type="scientific">Popillia japonica</name>
    <name type="common">Japanese beetle</name>
    <dbReference type="NCBI Taxonomy" id="7064"/>
    <lineage>
        <taxon>Eukaryota</taxon>
        <taxon>Metazoa</taxon>
        <taxon>Ecdysozoa</taxon>
        <taxon>Arthropoda</taxon>
        <taxon>Hexapoda</taxon>
        <taxon>Insecta</taxon>
        <taxon>Pterygota</taxon>
        <taxon>Neoptera</taxon>
        <taxon>Endopterygota</taxon>
        <taxon>Coleoptera</taxon>
        <taxon>Polyphaga</taxon>
        <taxon>Scarabaeiformia</taxon>
        <taxon>Scarabaeidae</taxon>
        <taxon>Rutelinae</taxon>
        <taxon>Popillia</taxon>
    </lineage>
</organism>
<dbReference type="Pfam" id="PF09524">
    <property type="entry name" value="Phg_2220_C"/>
    <property type="match status" value="1"/>
</dbReference>
<evidence type="ECO:0000313" key="4">
    <source>
        <dbReference type="Proteomes" id="UP001458880"/>
    </source>
</evidence>
<dbReference type="AlphaFoldDB" id="A0AAW1HVW7"/>
<protein>
    <submittedName>
        <fullName evidence="3">Conserved phage C-terminus</fullName>
    </submittedName>
</protein>
<feature type="region of interest" description="Disordered" evidence="1">
    <location>
        <begin position="228"/>
        <end position="253"/>
    </location>
</feature>
<name>A0AAW1HVW7_POPJA</name>
<sequence>MPLSTQSLYFHLSMRGDDEGFINNPRKIQKMIGASEDDLKLLIVKGFIIPFESGVVVIKHWKIHNYIRGDRKKATTYSDEKKLLEEKENGAYTLKTDGLREIKNPCQSLGGHMSVTCPADVSIGKVRLGKVSIGKDSNIVEQSPTTYPYKEVIDYLNQAAGKQFKSSTEATKKYIRARFNEGNTLDDFKRVIDTKTAEWNAEPEKGQKDMRQYLRPKTLFGTNFESYLNQEPQKGGSNGQPTANNTEIETDDSLYGKWMRGEIDTGEFEGFGDL</sequence>
<feature type="domain" description="Phage conserved hypothetical protein C-terminal" evidence="2">
    <location>
        <begin position="152"/>
        <end position="229"/>
    </location>
</feature>
<evidence type="ECO:0000256" key="1">
    <source>
        <dbReference type="SAM" id="MobiDB-lite"/>
    </source>
</evidence>
<dbReference type="InterPro" id="IPR011741">
    <property type="entry name" value="Phg_2220_C"/>
</dbReference>
<keyword evidence="4" id="KW-1185">Reference proteome</keyword>
<comment type="caution">
    <text evidence="3">The sequence shown here is derived from an EMBL/GenBank/DDBJ whole genome shotgun (WGS) entry which is preliminary data.</text>
</comment>
<reference evidence="3 4" key="1">
    <citation type="journal article" date="2024" name="BMC Genomics">
        <title>De novo assembly and annotation of Popillia japonica's genome with initial clues to its potential as an invasive pest.</title>
        <authorList>
            <person name="Cucini C."/>
            <person name="Boschi S."/>
            <person name="Funari R."/>
            <person name="Cardaioli E."/>
            <person name="Iannotti N."/>
            <person name="Marturano G."/>
            <person name="Paoli F."/>
            <person name="Bruttini M."/>
            <person name="Carapelli A."/>
            <person name="Frati F."/>
            <person name="Nardi F."/>
        </authorList>
    </citation>
    <scope>NUCLEOTIDE SEQUENCE [LARGE SCALE GENOMIC DNA]</scope>
    <source>
        <strain evidence="3">DMR45628</strain>
    </source>
</reference>
<dbReference type="NCBIfam" id="TIGR02220">
    <property type="entry name" value="phg_TIGR02220"/>
    <property type="match status" value="1"/>
</dbReference>